<reference evidence="1 2" key="1">
    <citation type="submission" date="2016-03" db="EMBL/GenBank/DDBJ databases">
        <authorList>
            <person name="Ploux O."/>
        </authorList>
    </citation>
    <scope>NUCLEOTIDE SEQUENCE [LARGE SCALE GENOMIC DNA]</scope>
    <source>
        <strain evidence="1 2">LPB0076</strain>
    </source>
</reference>
<keyword evidence="2" id="KW-1185">Reference proteome</keyword>
<evidence type="ECO:0000313" key="1">
    <source>
        <dbReference type="EMBL" id="OCB75176.1"/>
    </source>
</evidence>
<protein>
    <recommendedName>
        <fullName evidence="3">Collagen-binding protein</fullName>
    </recommendedName>
</protein>
<dbReference type="Pfam" id="PF13715">
    <property type="entry name" value="CarbopepD_reg_2"/>
    <property type="match status" value="1"/>
</dbReference>
<organism evidence="1 2">
    <name type="scientific">Flavobacterium crassostreae</name>
    <dbReference type="NCBI Taxonomy" id="1763534"/>
    <lineage>
        <taxon>Bacteria</taxon>
        <taxon>Pseudomonadati</taxon>
        <taxon>Bacteroidota</taxon>
        <taxon>Flavobacteriia</taxon>
        <taxon>Flavobacteriales</taxon>
        <taxon>Flavobacteriaceae</taxon>
        <taxon>Flavobacterium</taxon>
    </lineage>
</organism>
<evidence type="ECO:0008006" key="3">
    <source>
        <dbReference type="Google" id="ProtNLM"/>
    </source>
</evidence>
<dbReference type="AlphaFoldDB" id="A0A1B9DZR0"/>
<proteinExistence type="predicted"/>
<accession>A0A1B9DZR0</accession>
<comment type="caution">
    <text evidence="1">The sequence shown here is derived from an EMBL/GenBank/DDBJ whole genome shotgun (WGS) entry which is preliminary data.</text>
</comment>
<dbReference type="Proteomes" id="UP000093510">
    <property type="component" value="Unassembled WGS sequence"/>
</dbReference>
<dbReference type="OrthoDB" id="983143at2"/>
<dbReference type="Gene3D" id="2.60.40.1120">
    <property type="entry name" value="Carboxypeptidase-like, regulatory domain"/>
    <property type="match status" value="1"/>
</dbReference>
<dbReference type="SUPFAM" id="SSF49464">
    <property type="entry name" value="Carboxypeptidase regulatory domain-like"/>
    <property type="match status" value="1"/>
</dbReference>
<dbReference type="InterPro" id="IPR008969">
    <property type="entry name" value="CarboxyPept-like_regulatory"/>
</dbReference>
<dbReference type="EMBL" id="LVEP01000035">
    <property type="protein sequence ID" value="OCB75176.1"/>
    <property type="molecule type" value="Genomic_DNA"/>
</dbReference>
<dbReference type="RefSeq" id="WP_066335311.1">
    <property type="nucleotide sequence ID" value="NZ_CP017688.1"/>
</dbReference>
<sequence length="827" mass="95209">MKNKIRFSWLLLVVVHVLWSQTKVGGVVVDKDNLPIAFANVAFKGSSEGMVANEEGRFYLESDSNYSILTVSSVGYNDRELTLLHAVNYNLKVSLSEIQTLNEVVIFTGKTSKKNNPALDILRKIWERKRKNGLYQFEQYQMEKYEKVEFDMNTIDSAFMKSKVFKGMEFVFKHIDTSKVTGKSYLPIFINETLSDVYGSNKLKKIKEKLKANKNSGFSNNQQILSFVKDLYSDYDIYNNHLTFFDKSFTSPLSKTGIDVYNYVLRDSAYINNKWCYNILFYPRRKNELTFKGDFWVNDTTYAIKKINMAVTRSANINWVKEIYIEQEFEVQNDSVFLLTRDYMMSDFALNKKDESKGVYGKRTTLYDHHKFNIEKPAAFYKEEVNYIDNAVYNRSEAYWEENRFENLNKDERGVYKMLDTLKTVTKFKQLYSLVSILGSGYIEFPPIDYGPIFSSFGYNEVEGIRLRTGGRTYFGPNDSWRLQGYTAYGFQDNKFKYGLSGKWMVDKKKRIILSAGNRRDVEQIGASLTTTNDVLGRSFASSALFTTGSNGKLTNINLTNVGVAIEPIKNITLQTGFSYRTLESASPSFSLDYYTNATATTTASKVKQSELNLQVEYTPNRKTIGYGVERKNVDSPFSHFFVNYSHGFQGLLQSDFSYDKLQLYYKQPIIIGPLGRSNLILEAGKTFGTIPLGLLSVIPGNQTYFTIENTFSNLNFYEFVTDQYTTLQWEHNFGGRLFSRIPFMRKLNWREIIGAKGVYGSISEANRRINASGLNYVAPQNGYWEYSAGVGNIFKVFRIDFAWRGSYLNTPDTQRFSIKGSFGFYF</sequence>
<dbReference type="InterPro" id="IPR043741">
    <property type="entry name" value="DUF5686"/>
</dbReference>
<name>A0A1B9DZR0_9FLAO</name>
<dbReference type="STRING" id="1763534.GCA_001831475_00395"/>
<evidence type="ECO:0000313" key="2">
    <source>
        <dbReference type="Proteomes" id="UP000093510"/>
    </source>
</evidence>
<dbReference type="Pfam" id="PF18939">
    <property type="entry name" value="DUF5686"/>
    <property type="match status" value="1"/>
</dbReference>
<gene>
    <name evidence="1" type="ORF">LPBF_08940</name>
</gene>